<comment type="caution">
    <text evidence="15">The sequence shown here is derived from an EMBL/GenBank/DDBJ whole genome shotgun (WGS) entry which is preliminary data.</text>
</comment>
<dbReference type="EMBL" id="AYYX01000047">
    <property type="protein sequence ID" value="KRM86468.1"/>
    <property type="molecule type" value="Genomic_DNA"/>
</dbReference>
<keyword evidence="4" id="KW-0808">Transferase</keyword>
<evidence type="ECO:0000256" key="9">
    <source>
        <dbReference type="ARBA" id="ARBA00022989"/>
    </source>
</evidence>
<organism evidence="15 16">
    <name type="scientific">Liquorilactobacillus vini DSM 20605</name>
    <dbReference type="NCBI Taxonomy" id="1133569"/>
    <lineage>
        <taxon>Bacteria</taxon>
        <taxon>Bacillati</taxon>
        <taxon>Bacillota</taxon>
        <taxon>Bacilli</taxon>
        <taxon>Lactobacillales</taxon>
        <taxon>Lactobacillaceae</taxon>
        <taxon>Liquorilactobacillus</taxon>
    </lineage>
</organism>
<keyword evidence="12" id="KW-1015">Disulfide bond</keyword>
<evidence type="ECO:0000256" key="10">
    <source>
        <dbReference type="ARBA" id="ARBA00023034"/>
    </source>
</evidence>
<dbReference type="PANTHER" id="PTHR46025">
    <property type="entry name" value="XYLOSYLTRANSFERASE OXT"/>
    <property type="match status" value="1"/>
</dbReference>
<dbReference type="OrthoDB" id="7943907at2"/>
<evidence type="ECO:0000256" key="2">
    <source>
        <dbReference type="ARBA" id="ARBA00004648"/>
    </source>
</evidence>
<gene>
    <name evidence="15" type="ORF">FD21_GL001525</name>
</gene>
<sequence>MQAVLILAHKDVNQIIRLTQKLHSFFNVYIHFDKKYKILNSDQDKLKHLGATVISEVEVNWGSWSIGEATLNLMKLALENEDNSFFHIISGQDWPVVNPQKIYNFYEHNDKIYMKYDLAKNIRRSGENILLWQKYYFNYDSINRRSFLGKVYHRLSLGLQTLFRVDKLKKLGISLEIYHGANWVDLPRDAVEYLVDFLPRHQNLYTMLKTGCFSDEFWMQTILCNNDFFCQRIVKNNHRFIKWEKKYGNYPAVLDADDLNEILKGDYQFARKFDSLHSRKLIEMLNNMR</sequence>
<dbReference type="STRING" id="1133569.FD21_GL001525"/>
<keyword evidence="3" id="KW-0328">Glycosyltransferase</keyword>
<dbReference type="GO" id="GO:0015012">
    <property type="term" value="P:heparan sulfate proteoglycan biosynthetic process"/>
    <property type="evidence" value="ECO:0007669"/>
    <property type="project" value="TreeGrafter"/>
</dbReference>
<evidence type="ECO:0000256" key="4">
    <source>
        <dbReference type="ARBA" id="ARBA00022679"/>
    </source>
</evidence>
<keyword evidence="5" id="KW-0812">Transmembrane</keyword>
<keyword evidence="9" id="KW-1133">Transmembrane helix</keyword>
<evidence type="ECO:0000313" key="15">
    <source>
        <dbReference type="EMBL" id="KRM86468.1"/>
    </source>
</evidence>
<keyword evidence="10" id="KW-0333">Golgi apparatus</keyword>
<evidence type="ECO:0000256" key="5">
    <source>
        <dbReference type="ARBA" id="ARBA00022692"/>
    </source>
</evidence>
<keyword evidence="6" id="KW-0479">Metal-binding</keyword>
<evidence type="ECO:0000256" key="7">
    <source>
        <dbReference type="ARBA" id="ARBA00022824"/>
    </source>
</evidence>
<evidence type="ECO:0000256" key="3">
    <source>
        <dbReference type="ARBA" id="ARBA00022676"/>
    </source>
</evidence>
<accession>A0A0R2C917</accession>
<evidence type="ECO:0000256" key="6">
    <source>
        <dbReference type="ARBA" id="ARBA00022723"/>
    </source>
</evidence>
<dbReference type="GO" id="GO:0016020">
    <property type="term" value="C:membrane"/>
    <property type="evidence" value="ECO:0007669"/>
    <property type="project" value="InterPro"/>
</dbReference>
<dbReference type="InterPro" id="IPR043538">
    <property type="entry name" value="XYLT"/>
</dbReference>
<dbReference type="InterPro" id="IPR003406">
    <property type="entry name" value="Glyco_trans_14"/>
</dbReference>
<comment type="subcellular location">
    <subcellularLocation>
        <location evidence="2">Endoplasmic reticulum membrane</location>
        <topology evidence="2">Single-pass type II membrane protein</topology>
    </subcellularLocation>
    <subcellularLocation>
        <location evidence="1">Golgi apparatus membrane</location>
        <topology evidence="1">Single-pass type II membrane protein</topology>
    </subcellularLocation>
</comment>
<protein>
    <recommendedName>
        <fullName evidence="14">Peptide O-xylosyltransferase</fullName>
    </recommendedName>
</protein>
<dbReference type="PATRIC" id="fig|1133569.4.peg.1669"/>
<evidence type="ECO:0000256" key="14">
    <source>
        <dbReference type="ARBA" id="ARBA00042865"/>
    </source>
</evidence>
<evidence type="ECO:0000256" key="1">
    <source>
        <dbReference type="ARBA" id="ARBA00004323"/>
    </source>
</evidence>
<keyword evidence="11" id="KW-0472">Membrane</keyword>
<dbReference type="RefSeq" id="WP_010581111.1">
    <property type="nucleotide sequence ID" value="NZ_AHYZ01000157.1"/>
</dbReference>
<keyword evidence="13" id="KW-0325">Glycoprotein</keyword>
<name>A0A0R2C917_9LACO</name>
<evidence type="ECO:0000256" key="13">
    <source>
        <dbReference type="ARBA" id="ARBA00023180"/>
    </source>
</evidence>
<dbReference type="GO" id="GO:0050650">
    <property type="term" value="P:chondroitin sulfate proteoglycan biosynthetic process"/>
    <property type="evidence" value="ECO:0007669"/>
    <property type="project" value="TreeGrafter"/>
</dbReference>
<proteinExistence type="predicted"/>
<evidence type="ECO:0000256" key="11">
    <source>
        <dbReference type="ARBA" id="ARBA00023136"/>
    </source>
</evidence>
<dbReference type="AlphaFoldDB" id="A0A0R2C917"/>
<dbReference type="GO" id="GO:0030158">
    <property type="term" value="F:protein xylosyltransferase activity"/>
    <property type="evidence" value="ECO:0007669"/>
    <property type="project" value="InterPro"/>
</dbReference>
<dbReference type="GO" id="GO:0046872">
    <property type="term" value="F:metal ion binding"/>
    <property type="evidence" value="ECO:0007669"/>
    <property type="project" value="UniProtKB-KW"/>
</dbReference>
<evidence type="ECO:0000256" key="12">
    <source>
        <dbReference type="ARBA" id="ARBA00023157"/>
    </source>
</evidence>
<dbReference type="Proteomes" id="UP000051576">
    <property type="component" value="Unassembled WGS sequence"/>
</dbReference>
<keyword evidence="16" id="KW-1185">Reference proteome</keyword>
<reference evidence="15 16" key="1">
    <citation type="journal article" date="2015" name="Genome Announc.">
        <title>Expanding the biotechnology potential of lactobacilli through comparative genomics of 213 strains and associated genera.</title>
        <authorList>
            <person name="Sun Z."/>
            <person name="Harris H.M."/>
            <person name="McCann A."/>
            <person name="Guo C."/>
            <person name="Argimon S."/>
            <person name="Zhang W."/>
            <person name="Yang X."/>
            <person name="Jeffery I.B."/>
            <person name="Cooney J.C."/>
            <person name="Kagawa T.F."/>
            <person name="Liu W."/>
            <person name="Song Y."/>
            <person name="Salvetti E."/>
            <person name="Wrobel A."/>
            <person name="Rasinkangas P."/>
            <person name="Parkhill J."/>
            <person name="Rea M.C."/>
            <person name="O'Sullivan O."/>
            <person name="Ritari J."/>
            <person name="Douillard F.P."/>
            <person name="Paul Ross R."/>
            <person name="Yang R."/>
            <person name="Briner A.E."/>
            <person name="Felis G.E."/>
            <person name="de Vos W.M."/>
            <person name="Barrangou R."/>
            <person name="Klaenhammer T.R."/>
            <person name="Caufield P.W."/>
            <person name="Cui Y."/>
            <person name="Zhang H."/>
            <person name="O'Toole P.W."/>
        </authorList>
    </citation>
    <scope>NUCLEOTIDE SEQUENCE [LARGE SCALE GENOMIC DNA]</scope>
    <source>
        <strain evidence="15 16">DSM 20605</strain>
    </source>
</reference>
<evidence type="ECO:0000313" key="16">
    <source>
        <dbReference type="Proteomes" id="UP000051576"/>
    </source>
</evidence>
<dbReference type="PANTHER" id="PTHR46025:SF3">
    <property type="entry name" value="XYLOSYLTRANSFERASE OXT"/>
    <property type="match status" value="1"/>
</dbReference>
<keyword evidence="7" id="KW-0256">Endoplasmic reticulum</keyword>
<evidence type="ECO:0000256" key="8">
    <source>
        <dbReference type="ARBA" id="ARBA00022968"/>
    </source>
</evidence>
<dbReference type="Pfam" id="PF02485">
    <property type="entry name" value="Branch"/>
    <property type="match status" value="1"/>
</dbReference>
<dbReference type="eggNOG" id="COG0463">
    <property type="taxonomic scope" value="Bacteria"/>
</dbReference>
<keyword evidence="8" id="KW-0735">Signal-anchor</keyword>